<dbReference type="Pfam" id="PF21079">
    <property type="entry name" value="GDH_HM2"/>
    <property type="match status" value="1"/>
</dbReference>
<dbReference type="InterPro" id="IPR007780">
    <property type="entry name" value="NAD_Glu_DH_bac"/>
</dbReference>
<dbReference type="PANTHER" id="PTHR43403:SF1">
    <property type="entry name" value="NAD-SPECIFIC GLUTAMATE DEHYDROGENASE"/>
    <property type="match status" value="1"/>
</dbReference>
<dbReference type="EMBL" id="JADEYS010000004">
    <property type="protein sequence ID" value="MBE9396709.1"/>
    <property type="molecule type" value="Genomic_DNA"/>
</dbReference>
<dbReference type="InterPro" id="IPR048381">
    <property type="entry name" value="GDH_C"/>
</dbReference>
<evidence type="ECO:0000313" key="8">
    <source>
        <dbReference type="Proteomes" id="UP000640333"/>
    </source>
</evidence>
<dbReference type="Pfam" id="PF05088">
    <property type="entry name" value="Bac_GDH_CD"/>
    <property type="match status" value="1"/>
</dbReference>
<dbReference type="SUPFAM" id="SSF53223">
    <property type="entry name" value="Aminoacid dehydrogenase-like, N-terminal domain"/>
    <property type="match status" value="1"/>
</dbReference>
<dbReference type="SUPFAM" id="SSF51735">
    <property type="entry name" value="NAD(P)-binding Rossmann-fold domains"/>
    <property type="match status" value="1"/>
</dbReference>
<dbReference type="Pfam" id="PF21077">
    <property type="entry name" value="GDH_ACT3"/>
    <property type="match status" value="1"/>
</dbReference>
<dbReference type="Pfam" id="PF21074">
    <property type="entry name" value="GDH_C"/>
    <property type="match status" value="1"/>
</dbReference>
<sequence length="1620" mass="184751">MPRYDAESKAQLLFQLSEEINSRLPEERARELNGFIRFYYASASPVDFCEWRLDDLYGSTVACWQFLQQRKPDEAKVRVFNPDYEAHGWQSTHTVVEVLHQDMPFIVDSLRMELNQRNLRIHAINNAVLTLKRDETHHLTSLLSKDSRSKTAQRECLVSVEVDRHTDPEQLAELESSIRAILEDVRMVVEDFEPMMAQCDALEQVFGSSLHGLDENNIAEVRAFIGWLKNHFTFLGYDEFELVEENGEKRLEAIMGSQLGLLKYCDEHCRETLVNEGNRDAGEFVLIPDILSFSKSPTKSKVHRPTYPDYISLKRFDKKGKLVGEARFLGLYTSNVYIQSSRMIPVIRHKVDQVMERSGLHSQGHDWKELLQILEIYPRDDLFQIGVEELVDTAMGILQIHERRQIRVFLRRDHFGQFFSCLVYAPRDVYSTEFRLAVEGILCRELGCNQVEFNTYFSESILARTQYILRSGEEVKADIDVLALEDMIREAARSWGDHLYDALVESMGEENGIAAFHRYGDTFPNSYRSDFLPRTAVVDIGHMMTLSHERPLAFSFYRALEKDQDTLNFKLFNLGSSLPLSDVLPIMEKLGLRVIDEHPYRMILKNVEIWVHDFNLIYTGKARISFDEGKELFEDAFLNIWNGNAESDEFNRLVLPAQLGWREVNILRAYSAYMKQIRFNISSEGVSAALNNQVSITGKLVALFEARFDPSEHSEERQNQLEADILSALEEVPSLNEDRVIRQYLALIKATQRTNYYQLKKGHLKHYYAFKLMPEQIPNIPLPRPMFEIFVFAPWMEGVHLRGGRVARGGLRWSDRYDDYRTEVLGLVKAQQVKNAVIVPVGAKGGFVAKHLNPDMDRKAWQEEGVRCYETFIRGLLDITDNLKEGEVLRPIDVVVHDDDDSYLVVAADKGTATFSDIANRISEEYEFWLGDAFASGGSQGYDHKAMGITAKGAWVSVERHFREIGINTDKDDFTVVGIGDMAGDVFGNGMLLSKHIRLVAAFNHMHIFIDPNPDAARSWKERQRLFDLPRSSWSDYNTKLISAGGGIFSRETKAIKLSDEVKSLTGLTEKSVTPAELISALMAAPVDLIWNGGIGTYVKAQSESHSDVGDKANDGLRINANQLRCRVIGEGGNLGMTQLARIEYALAGGCMNTDFIDNAGGVDCSDHEVNIKILLNQIVSDGDLTDKQRNRLLEDMTESVAELVLKNNYRQVQAISMAQARSYGGMAEYRRFISTLEQDGKLNRALEFIPEDDELAERKSAGQGLTRPEMSVLISYSKADLKEALIKARVADDPYLSRELETAFPAVLAEQYMPQMQQHRLRREIVATQITNHIVNLMGINFVDRLRASTGADDAAIARAYVLARDILDLGRVWAQIEALDFKVAANIQIQMMNDLQHLARRTTRWFVRNRRSELNCSDEAQLFTAQLGKVSKKLGELLCGEPKVIWDQAYQRYLDAGVPQRLAEQVAGARSLYSALGIIEVARETRIGVETVAHAYFELGERLGLQWFARQLNELEVDNYWQALAREAFRDDMDWQQRALISNVLGYYRRGRSMPDVVAQWADTNAVHVQRWQNVLTELKSAEREEYAMYTVAVRELFDLAKNSEFSESTETEYNAIE</sequence>
<feature type="domain" description="NAD-glutamate dehydrogenase N-terminal ACT1" evidence="4">
    <location>
        <begin position="35"/>
        <end position="177"/>
    </location>
</feature>
<dbReference type="GO" id="GO:0004069">
    <property type="term" value="F:L-aspartate:2-oxoglutarate aminotransferase activity"/>
    <property type="evidence" value="ECO:0007669"/>
    <property type="project" value="InterPro"/>
</dbReference>
<dbReference type="PANTHER" id="PTHR43403">
    <property type="entry name" value="NAD-SPECIFIC GLUTAMATE DEHYDROGENASE"/>
    <property type="match status" value="1"/>
</dbReference>
<gene>
    <name evidence="7" type="ORF">IOQ59_05470</name>
</gene>
<feature type="domain" description="NAD-glutamate dehydrogenase catalytic" evidence="2">
    <location>
        <begin position="725"/>
        <end position="1218"/>
    </location>
</feature>
<dbReference type="Pfam" id="PF21078">
    <property type="entry name" value="GDH_HM3"/>
    <property type="match status" value="1"/>
</dbReference>
<feature type="domain" description="NAD-glutamate dehydrogenase ACT2" evidence="5">
    <location>
        <begin position="407"/>
        <end position="495"/>
    </location>
</feature>
<evidence type="ECO:0000259" key="2">
    <source>
        <dbReference type="Pfam" id="PF05088"/>
    </source>
</evidence>
<proteinExistence type="predicted"/>
<comment type="caution">
    <text evidence="7">The sequence shown here is derived from an EMBL/GenBank/DDBJ whole genome shotgun (WGS) entry which is preliminary data.</text>
</comment>
<dbReference type="Proteomes" id="UP000640333">
    <property type="component" value="Unassembled WGS sequence"/>
</dbReference>
<keyword evidence="8" id="KW-1185">Reference proteome</keyword>
<dbReference type="GO" id="GO:0006538">
    <property type="term" value="P:L-glutamate catabolic process"/>
    <property type="evidence" value="ECO:0007669"/>
    <property type="project" value="InterPro"/>
</dbReference>
<dbReference type="RefSeq" id="WP_193952263.1">
    <property type="nucleotide sequence ID" value="NZ_JADEYS010000004.1"/>
</dbReference>
<feature type="domain" description="NAD-glutamate dehydrogenase ACT3" evidence="6">
    <location>
        <begin position="552"/>
        <end position="627"/>
    </location>
</feature>
<evidence type="ECO:0000256" key="1">
    <source>
        <dbReference type="ARBA" id="ARBA00023002"/>
    </source>
</evidence>
<name>A0A8J7FC68_9GAMM</name>
<dbReference type="InterPro" id="IPR028971">
    <property type="entry name" value="NAD-GDH_cat"/>
</dbReference>
<protein>
    <submittedName>
        <fullName evidence="7">NAD-glutamate dehydrogenase</fullName>
    </submittedName>
</protein>
<dbReference type="Pfam" id="PF21073">
    <property type="entry name" value="GDH_HM1"/>
    <property type="match status" value="1"/>
</dbReference>
<dbReference type="InterPro" id="IPR049058">
    <property type="entry name" value="NAD_Glu_DH_HM2"/>
</dbReference>
<dbReference type="GO" id="GO:0004352">
    <property type="term" value="F:glutamate dehydrogenase (NAD+) activity"/>
    <property type="evidence" value="ECO:0007669"/>
    <property type="project" value="InterPro"/>
</dbReference>
<dbReference type="InterPro" id="IPR036291">
    <property type="entry name" value="NAD(P)-bd_dom_sf"/>
</dbReference>
<dbReference type="InterPro" id="IPR049056">
    <property type="entry name" value="NAD_Glu_DH_HM3"/>
</dbReference>
<dbReference type="Pfam" id="PF21076">
    <property type="entry name" value="GDH_ACT2"/>
    <property type="match status" value="1"/>
</dbReference>
<feature type="domain" description="NAD-specific glutamate dehydrogenase C-terminal" evidence="3">
    <location>
        <begin position="1263"/>
        <end position="1599"/>
    </location>
</feature>
<evidence type="ECO:0000259" key="5">
    <source>
        <dbReference type="Pfam" id="PF21076"/>
    </source>
</evidence>
<dbReference type="InterPro" id="IPR046346">
    <property type="entry name" value="Aminoacid_DH-like_N_sf"/>
</dbReference>
<dbReference type="InterPro" id="IPR024727">
    <property type="entry name" value="NAD_Glu_DH_N_ACT1"/>
</dbReference>
<evidence type="ECO:0000313" key="7">
    <source>
        <dbReference type="EMBL" id="MBE9396709.1"/>
    </source>
</evidence>
<dbReference type="Gene3D" id="3.40.50.720">
    <property type="entry name" value="NAD(P)-binding Rossmann-like Domain"/>
    <property type="match status" value="1"/>
</dbReference>
<evidence type="ECO:0000259" key="6">
    <source>
        <dbReference type="Pfam" id="PF21077"/>
    </source>
</evidence>
<evidence type="ECO:0000259" key="3">
    <source>
        <dbReference type="Pfam" id="PF21074"/>
    </source>
</evidence>
<dbReference type="InterPro" id="IPR049062">
    <property type="entry name" value="NAD_Glu_DH_ACT2"/>
</dbReference>
<organism evidence="7 8">
    <name type="scientific">Pontibacterium sinense</name>
    <dbReference type="NCBI Taxonomy" id="2781979"/>
    <lineage>
        <taxon>Bacteria</taxon>
        <taxon>Pseudomonadati</taxon>
        <taxon>Pseudomonadota</taxon>
        <taxon>Gammaproteobacteria</taxon>
        <taxon>Oceanospirillales</taxon>
        <taxon>Oceanospirillaceae</taxon>
        <taxon>Pontibacterium</taxon>
    </lineage>
</organism>
<dbReference type="Pfam" id="PF21075">
    <property type="entry name" value="GDH_ACT1"/>
    <property type="match status" value="1"/>
</dbReference>
<evidence type="ECO:0000259" key="4">
    <source>
        <dbReference type="Pfam" id="PF21075"/>
    </source>
</evidence>
<reference evidence="7" key="1">
    <citation type="submission" date="2020-10" db="EMBL/GenBank/DDBJ databases">
        <title>Bacterium isolated from coastal waters sediment.</title>
        <authorList>
            <person name="Chen R.-J."/>
            <person name="Lu D.-C."/>
            <person name="Zhu K.-L."/>
            <person name="Du Z.-J."/>
        </authorList>
    </citation>
    <scope>NUCLEOTIDE SEQUENCE</scope>
    <source>
        <strain evidence="7">N1Y112</strain>
    </source>
</reference>
<accession>A0A8J7FC68</accession>
<dbReference type="PIRSF" id="PIRSF036761">
    <property type="entry name" value="GDH_Mll4104"/>
    <property type="match status" value="1"/>
</dbReference>
<dbReference type="InterPro" id="IPR049059">
    <property type="entry name" value="NAD_Glu_DH_HM1"/>
</dbReference>
<dbReference type="InterPro" id="IPR049064">
    <property type="entry name" value="NAD_Glu_DH_ACT3"/>
</dbReference>
<keyword evidence="1" id="KW-0560">Oxidoreductase</keyword>